<feature type="domain" description="Zn(2)-C6 fungal-type" evidence="7">
    <location>
        <begin position="19"/>
        <end position="50"/>
    </location>
</feature>
<reference evidence="8 9" key="1">
    <citation type="submission" date="2016-04" db="EMBL/GenBank/DDBJ databases">
        <title>Draft genome of Fonsecaea erecta CBS 125763.</title>
        <authorList>
            <person name="Weiss V.A."/>
            <person name="Vicente V.A."/>
            <person name="Raittz R.T."/>
            <person name="Moreno L.F."/>
            <person name="De Souza E.M."/>
            <person name="Pedrosa F.O."/>
            <person name="Steffens M.B."/>
            <person name="Faoro H."/>
            <person name="Tadra-Sfeir M.Z."/>
            <person name="Najafzadeh M.J."/>
            <person name="Felipe M.S."/>
            <person name="Teixeira M."/>
            <person name="Sun J."/>
            <person name="Xi L."/>
            <person name="Gomes R."/>
            <person name="De Azevedo C.M."/>
            <person name="Salgado C.G."/>
            <person name="Da Silva M.B."/>
            <person name="Nascimento M.F."/>
            <person name="Queiroz-Telles F."/>
            <person name="Attili D.S."/>
            <person name="Gorbushina A."/>
        </authorList>
    </citation>
    <scope>NUCLEOTIDE SEQUENCE [LARGE SCALE GENOMIC DNA]</scope>
    <source>
        <strain evidence="8 9">CBS 125763</strain>
    </source>
</reference>
<dbReference type="RefSeq" id="XP_018687096.1">
    <property type="nucleotide sequence ID" value="XM_018843582.1"/>
</dbReference>
<keyword evidence="4" id="KW-0238">DNA-binding</keyword>
<keyword evidence="1" id="KW-0479">Metal-binding</keyword>
<dbReference type="PANTHER" id="PTHR47171:SF4">
    <property type="entry name" value="ACETAMIDASE REGULATORY PROTEIN"/>
    <property type="match status" value="1"/>
</dbReference>
<evidence type="ECO:0000256" key="4">
    <source>
        <dbReference type="ARBA" id="ARBA00023125"/>
    </source>
</evidence>
<dbReference type="Gene3D" id="4.10.240.10">
    <property type="entry name" value="Zn(2)-C6 fungal-type DNA-binding domain"/>
    <property type="match status" value="1"/>
</dbReference>
<dbReference type="InterPro" id="IPR036864">
    <property type="entry name" value="Zn2-C6_fun-type_DNA-bd_sf"/>
</dbReference>
<proteinExistence type="predicted"/>
<dbReference type="OrthoDB" id="39175at2759"/>
<dbReference type="PROSITE" id="PS00463">
    <property type="entry name" value="ZN2_CY6_FUNGAL_1"/>
    <property type="match status" value="1"/>
</dbReference>
<dbReference type="Pfam" id="PF04082">
    <property type="entry name" value="Fungal_trans"/>
    <property type="match status" value="1"/>
</dbReference>
<evidence type="ECO:0000256" key="6">
    <source>
        <dbReference type="ARBA" id="ARBA00023242"/>
    </source>
</evidence>
<dbReference type="PROSITE" id="PS50048">
    <property type="entry name" value="ZN2_CY6_FUNGAL_2"/>
    <property type="match status" value="1"/>
</dbReference>
<dbReference type="InterPro" id="IPR052073">
    <property type="entry name" value="Amide_Lactam_Regulators"/>
</dbReference>
<dbReference type="SUPFAM" id="SSF57701">
    <property type="entry name" value="Zn2/Cys6 DNA-binding domain"/>
    <property type="match status" value="1"/>
</dbReference>
<dbReference type="SMART" id="SM00906">
    <property type="entry name" value="Fungal_trans"/>
    <property type="match status" value="1"/>
</dbReference>
<evidence type="ECO:0000256" key="2">
    <source>
        <dbReference type="ARBA" id="ARBA00022833"/>
    </source>
</evidence>
<dbReference type="GO" id="GO:0000981">
    <property type="term" value="F:DNA-binding transcription factor activity, RNA polymerase II-specific"/>
    <property type="evidence" value="ECO:0007669"/>
    <property type="project" value="InterPro"/>
</dbReference>
<sequence length="633" mass="72353">MDGSTIIINKQVQRRQMHSCDTCRRRKIKCDSVNKAHCTACRKSGVECRFSLTWKRHASRSVDAPVPSAASPSNSTDVVPQTTLEEVVPFTDNGATTPAPLESGRVVAPAPCNAVDTLSQFFHKGVWSSSWAEFDDYERLRLAYIGTSGSNFSHLVNLNREGQRFLTYPHPPIHPHLPWKPQAQHYLNKGPLLENVRQLSSFPAKEIRNELVEAFFEKIHPYFPVLDEADFRRQYKDPFNPPPLLLFQAVLLAGAHVCNHPRVANTRQAVKSILYHRVKILFDLRHENNRVHLVQAALLLTWHLEDSDSVSLNSYYWVGVACRIAFGIGLHRNLMDEPDIPGRMPACDRRLHRRVWWVLFQTEVMSALEHGRPSMINRDDYDQPPLELSDFCEQNGQINTRVNLEYCSRNIELCEMILEIQRATSPGAILRGEYPDVKSLNSRLIKWAIAVPLTQTFWSLQLQLHYQTVAIHLHRLYLDGAERIAQSPDSNDQCNAAAQMILSIFDAIIRIGVLQQCYFPSVVALIAAGVHVSRSIQQLVDKGSMLLALNSLRNLESVVHTAEVLKEFWPNAEGVEKLFRVLVDRYKDLLHREHRDEESTTTADFCNIDWETMLLFDSQPRLMELDWMDALSN</sequence>
<dbReference type="AlphaFoldDB" id="A0A178Z1Q2"/>
<evidence type="ECO:0000256" key="5">
    <source>
        <dbReference type="ARBA" id="ARBA00023163"/>
    </source>
</evidence>
<dbReference type="CDD" id="cd00067">
    <property type="entry name" value="GAL4"/>
    <property type="match status" value="1"/>
</dbReference>
<dbReference type="InterPro" id="IPR007219">
    <property type="entry name" value="XnlR_reg_dom"/>
</dbReference>
<comment type="caution">
    <text evidence="8">The sequence shown here is derived from an EMBL/GenBank/DDBJ whole genome shotgun (WGS) entry which is preliminary data.</text>
</comment>
<dbReference type="Pfam" id="PF00172">
    <property type="entry name" value="Zn_clus"/>
    <property type="match status" value="1"/>
</dbReference>
<dbReference type="GO" id="GO:0006351">
    <property type="term" value="P:DNA-templated transcription"/>
    <property type="evidence" value="ECO:0007669"/>
    <property type="project" value="InterPro"/>
</dbReference>
<evidence type="ECO:0000313" key="8">
    <source>
        <dbReference type="EMBL" id="OAP53729.1"/>
    </source>
</evidence>
<evidence type="ECO:0000256" key="3">
    <source>
        <dbReference type="ARBA" id="ARBA00023015"/>
    </source>
</evidence>
<dbReference type="CDD" id="cd12148">
    <property type="entry name" value="fungal_TF_MHR"/>
    <property type="match status" value="1"/>
</dbReference>
<keyword evidence="5" id="KW-0804">Transcription</keyword>
<gene>
    <name evidence="8" type="ORF">AYL99_12101</name>
</gene>
<keyword evidence="2" id="KW-0862">Zinc</keyword>
<evidence type="ECO:0000256" key="1">
    <source>
        <dbReference type="ARBA" id="ARBA00022723"/>
    </source>
</evidence>
<keyword evidence="3" id="KW-0805">Transcription regulation</keyword>
<evidence type="ECO:0000259" key="7">
    <source>
        <dbReference type="PROSITE" id="PS50048"/>
    </source>
</evidence>
<dbReference type="InterPro" id="IPR001138">
    <property type="entry name" value="Zn2Cys6_DnaBD"/>
</dbReference>
<dbReference type="GeneID" id="30016266"/>
<name>A0A178Z1Q2_9EURO</name>
<dbReference type="PANTHER" id="PTHR47171">
    <property type="entry name" value="FARA-RELATED"/>
    <property type="match status" value="1"/>
</dbReference>
<organism evidence="8 9">
    <name type="scientific">Fonsecaea erecta</name>
    <dbReference type="NCBI Taxonomy" id="1367422"/>
    <lineage>
        <taxon>Eukaryota</taxon>
        <taxon>Fungi</taxon>
        <taxon>Dikarya</taxon>
        <taxon>Ascomycota</taxon>
        <taxon>Pezizomycotina</taxon>
        <taxon>Eurotiomycetes</taxon>
        <taxon>Chaetothyriomycetidae</taxon>
        <taxon>Chaetothyriales</taxon>
        <taxon>Herpotrichiellaceae</taxon>
        <taxon>Fonsecaea</taxon>
    </lineage>
</organism>
<dbReference type="GO" id="GO:0008270">
    <property type="term" value="F:zinc ion binding"/>
    <property type="evidence" value="ECO:0007669"/>
    <property type="project" value="InterPro"/>
</dbReference>
<dbReference type="EMBL" id="LVYI01000035">
    <property type="protein sequence ID" value="OAP53729.1"/>
    <property type="molecule type" value="Genomic_DNA"/>
</dbReference>
<dbReference type="SMART" id="SM00066">
    <property type="entry name" value="GAL4"/>
    <property type="match status" value="1"/>
</dbReference>
<dbReference type="Proteomes" id="UP000078343">
    <property type="component" value="Unassembled WGS sequence"/>
</dbReference>
<protein>
    <recommendedName>
        <fullName evidence="7">Zn(2)-C6 fungal-type domain-containing protein</fullName>
    </recommendedName>
</protein>
<dbReference type="GO" id="GO:0003677">
    <property type="term" value="F:DNA binding"/>
    <property type="evidence" value="ECO:0007669"/>
    <property type="project" value="UniProtKB-KW"/>
</dbReference>
<keyword evidence="6" id="KW-0539">Nucleus</keyword>
<keyword evidence="9" id="KW-1185">Reference proteome</keyword>
<evidence type="ECO:0000313" key="9">
    <source>
        <dbReference type="Proteomes" id="UP000078343"/>
    </source>
</evidence>
<accession>A0A178Z1Q2</accession>